<evidence type="ECO:0000256" key="1">
    <source>
        <dbReference type="SAM" id="Phobius"/>
    </source>
</evidence>
<keyword evidence="1" id="KW-1133">Transmembrane helix</keyword>
<keyword evidence="4" id="KW-1185">Reference proteome</keyword>
<feature type="transmembrane region" description="Helical" evidence="1">
    <location>
        <begin position="141"/>
        <end position="163"/>
    </location>
</feature>
<dbReference type="InParanoid" id="J4I8P5"/>
<organism evidence="3 4">
    <name type="scientific">Fibroporia radiculosa</name>
    <dbReference type="NCBI Taxonomy" id="599839"/>
    <lineage>
        <taxon>Eukaryota</taxon>
        <taxon>Fungi</taxon>
        <taxon>Dikarya</taxon>
        <taxon>Basidiomycota</taxon>
        <taxon>Agaricomycotina</taxon>
        <taxon>Agaricomycetes</taxon>
        <taxon>Polyporales</taxon>
        <taxon>Fibroporiaceae</taxon>
        <taxon>Fibroporia</taxon>
    </lineage>
</organism>
<feature type="transmembrane region" description="Helical" evidence="1">
    <location>
        <begin position="266"/>
        <end position="283"/>
    </location>
</feature>
<dbReference type="OrthoDB" id="3256360at2759"/>
<evidence type="ECO:0000313" key="3">
    <source>
        <dbReference type="EMBL" id="CCL99771.1"/>
    </source>
</evidence>
<sequence length="358" mass="40477">MISSPDVTAEDVVSCAAHAFPGMDFPDLLNDYRIVRNTWLLSLAILLYDHALTLSLEFDYAWRRRFDWTRLPFWVNRYWPLVQLLFGSLGMSNAGNVATRTFNIPVSYDGNTEHTASVVSHWLVISSRNVKLDMHDDRCRYWLVSLPYISIPTCSCMSAILASRIYAMYGCNRQLLKIMVVTFGLQVISDTVVGGVVFDRLGVMPLPPSYTGCIPSNIQSWFWVYWVPKLVFQTGVFAITAFKFVQELLDTTKTPHIMTVLLRDSALYFICSCSLVIANLYIWKTKPSLFLAAIPITTALNSIMGCRMLYNIQEAFQEMSTFCVSQARISPLPSQSALSRSVAMSSLSTQSRIDEDKP</sequence>
<dbReference type="GeneID" id="24094682"/>
<proteinExistence type="predicted"/>
<dbReference type="HOGENOM" id="CLU_035509_15_2_1"/>
<dbReference type="EMBL" id="HE796949">
    <property type="protein sequence ID" value="CCL99771.1"/>
    <property type="molecule type" value="Genomic_DNA"/>
</dbReference>
<evidence type="ECO:0000259" key="2">
    <source>
        <dbReference type="Pfam" id="PF20151"/>
    </source>
</evidence>
<dbReference type="RefSeq" id="XP_012179054.1">
    <property type="nucleotide sequence ID" value="XM_012323664.1"/>
</dbReference>
<keyword evidence="1" id="KW-0812">Transmembrane</keyword>
<dbReference type="AlphaFoldDB" id="J4I8P5"/>
<dbReference type="Proteomes" id="UP000006352">
    <property type="component" value="Unassembled WGS sequence"/>
</dbReference>
<dbReference type="Pfam" id="PF20151">
    <property type="entry name" value="DUF6533"/>
    <property type="match status" value="1"/>
</dbReference>
<feature type="domain" description="DUF6533" evidence="2">
    <location>
        <begin position="42"/>
        <end position="82"/>
    </location>
</feature>
<accession>J4I8P5</accession>
<feature type="transmembrane region" description="Helical" evidence="1">
    <location>
        <begin position="289"/>
        <end position="310"/>
    </location>
</feature>
<gene>
    <name evidence="3" type="ORF">FIBRA_01793</name>
</gene>
<name>J4I8P5_9APHY</name>
<evidence type="ECO:0000313" key="4">
    <source>
        <dbReference type="Proteomes" id="UP000006352"/>
    </source>
</evidence>
<keyword evidence="1" id="KW-0472">Membrane</keyword>
<reference evidence="3 4" key="1">
    <citation type="journal article" date="2012" name="Appl. Environ. Microbiol.">
        <title>Short-read sequencing for genomic analysis of the brown rot fungus Fibroporia radiculosa.</title>
        <authorList>
            <person name="Tang J.D."/>
            <person name="Perkins A.D."/>
            <person name="Sonstegard T.S."/>
            <person name="Schroeder S.G."/>
            <person name="Burgess S.C."/>
            <person name="Diehl S.V."/>
        </authorList>
    </citation>
    <scope>NUCLEOTIDE SEQUENCE [LARGE SCALE GENOMIC DNA]</scope>
    <source>
        <strain evidence="3 4">TFFH 294</strain>
    </source>
</reference>
<protein>
    <recommendedName>
        <fullName evidence="2">DUF6533 domain-containing protein</fullName>
    </recommendedName>
</protein>
<dbReference type="InterPro" id="IPR045340">
    <property type="entry name" value="DUF6533"/>
</dbReference>
<feature type="transmembrane region" description="Helical" evidence="1">
    <location>
        <begin position="175"/>
        <end position="198"/>
    </location>
</feature>
<feature type="transmembrane region" description="Helical" evidence="1">
    <location>
        <begin position="223"/>
        <end position="245"/>
    </location>
</feature>